<reference evidence="1 2" key="1">
    <citation type="submission" date="2019-02" db="EMBL/GenBank/DDBJ databases">
        <title>Deep-cultivation of Planctomycetes and their phenomic and genomic characterization uncovers novel biology.</title>
        <authorList>
            <person name="Wiegand S."/>
            <person name="Jogler M."/>
            <person name="Boedeker C."/>
            <person name="Pinto D."/>
            <person name="Vollmers J."/>
            <person name="Rivas-Marin E."/>
            <person name="Kohn T."/>
            <person name="Peeters S.H."/>
            <person name="Heuer A."/>
            <person name="Rast P."/>
            <person name="Oberbeckmann S."/>
            <person name="Bunk B."/>
            <person name="Jeske O."/>
            <person name="Meyerdierks A."/>
            <person name="Storesund J.E."/>
            <person name="Kallscheuer N."/>
            <person name="Luecker S."/>
            <person name="Lage O.M."/>
            <person name="Pohl T."/>
            <person name="Merkel B.J."/>
            <person name="Hornburger P."/>
            <person name="Mueller R.-W."/>
            <person name="Bruemmer F."/>
            <person name="Labrenz M."/>
            <person name="Spormann A.M."/>
            <person name="Op den Camp H."/>
            <person name="Overmann J."/>
            <person name="Amann R."/>
            <person name="Jetten M.S.M."/>
            <person name="Mascher T."/>
            <person name="Medema M.H."/>
            <person name="Devos D.P."/>
            <person name="Kaster A.-K."/>
            <person name="Ovreas L."/>
            <person name="Rohde M."/>
            <person name="Galperin M.Y."/>
            <person name="Jogler C."/>
        </authorList>
    </citation>
    <scope>NUCLEOTIDE SEQUENCE [LARGE SCALE GENOMIC DNA]</scope>
    <source>
        <strain evidence="1 2">SV_7m_r</strain>
    </source>
</reference>
<dbReference type="Pfam" id="PF13671">
    <property type="entry name" value="AAA_33"/>
    <property type="match status" value="1"/>
</dbReference>
<dbReference type="InterPro" id="IPR011009">
    <property type="entry name" value="Kinase-like_dom_sf"/>
</dbReference>
<dbReference type="SUPFAM" id="SSF56112">
    <property type="entry name" value="Protein kinase-like (PK-like)"/>
    <property type="match status" value="1"/>
</dbReference>
<sequence>MTMSTQALISVEAFVDKLRRVDAYPHEVPKPVVVHQTHISVVFLAGEFAYKVKKPIKTDFLDYSTLGLRQHYCQEELRLDSRYADDLYLGVVPITSDGERLEVDGEGEAIEYAVKMRRFPEGALLSERIESHRMTTSEVFRLAETVATFHQSANVGHDRIAAQWPDFLVRNVHEIIETLQRDATPGEAAILKVLHDWSNEFFRDHLDLLSQRIEGGFIRSCHGDLHLANVVQWNGELIPFDGIEFNERLQWIDVLSDAAFLAMDFAARGHLDLSRSFMNAYLERTGDYGSLDLLRLFLFYRALVRGLAASMRGDEQDRQEHFELAYRFTLRESPRLWITHGFSGSGKTTLSEAVVQRHEAFRLRSDIERKRLFGLSPTDRPSADVRSKMYDPQTNERTYARLTELASNILHAGYSVILDATFLKRADRQRFHDIAQRQGVPFAILDCHSDPQTLRQRIADRIERDDDASDADLDVLDHQITHHEPLSDIERTFVVDMPDVVQIADRL</sequence>
<dbReference type="InterPro" id="IPR052732">
    <property type="entry name" value="Cell-binding_unc_protein"/>
</dbReference>
<dbReference type="OrthoDB" id="9810277at2"/>
<evidence type="ECO:0000313" key="1">
    <source>
        <dbReference type="EMBL" id="QDT61385.1"/>
    </source>
</evidence>
<keyword evidence="2" id="KW-1185">Reference proteome</keyword>
<name>A0A517SZ08_9BACT</name>
<organism evidence="1 2">
    <name type="scientific">Stieleria bergensis</name>
    <dbReference type="NCBI Taxonomy" id="2528025"/>
    <lineage>
        <taxon>Bacteria</taxon>
        <taxon>Pseudomonadati</taxon>
        <taxon>Planctomycetota</taxon>
        <taxon>Planctomycetia</taxon>
        <taxon>Pirellulales</taxon>
        <taxon>Pirellulaceae</taxon>
        <taxon>Stieleria</taxon>
    </lineage>
</organism>
<dbReference type="InterPro" id="IPR027417">
    <property type="entry name" value="P-loop_NTPase"/>
</dbReference>
<evidence type="ECO:0000313" key="2">
    <source>
        <dbReference type="Proteomes" id="UP000315003"/>
    </source>
</evidence>
<dbReference type="PANTHER" id="PTHR43883:SF1">
    <property type="entry name" value="GLUCONOKINASE"/>
    <property type="match status" value="1"/>
</dbReference>
<dbReference type="EMBL" id="CP036272">
    <property type="protein sequence ID" value="QDT61385.1"/>
    <property type="molecule type" value="Genomic_DNA"/>
</dbReference>
<dbReference type="Gene3D" id="3.40.50.300">
    <property type="entry name" value="P-loop containing nucleotide triphosphate hydrolases"/>
    <property type="match status" value="1"/>
</dbReference>
<accession>A0A517SZ08</accession>
<dbReference type="PANTHER" id="PTHR43883">
    <property type="entry name" value="SLR0207 PROTEIN"/>
    <property type="match status" value="1"/>
</dbReference>
<gene>
    <name evidence="1" type="ORF">SV7mr_39200</name>
</gene>
<protein>
    <submittedName>
        <fullName evidence="1">Zeta toxin</fullName>
    </submittedName>
</protein>
<dbReference type="AlphaFoldDB" id="A0A517SZ08"/>
<proteinExistence type="predicted"/>
<dbReference type="RefSeq" id="WP_145275424.1">
    <property type="nucleotide sequence ID" value="NZ_CP036272.1"/>
</dbReference>
<dbReference type="SUPFAM" id="SSF52540">
    <property type="entry name" value="P-loop containing nucleoside triphosphate hydrolases"/>
    <property type="match status" value="1"/>
</dbReference>
<dbReference type="Proteomes" id="UP000315003">
    <property type="component" value="Chromosome"/>
</dbReference>